<reference evidence="1" key="1">
    <citation type="submission" date="2021-08" db="EMBL/GenBank/DDBJ databases">
        <title>The first chromosome-level gecko genome reveals the dynamic sex chromosomes of Neotropical dwarf geckos (Sphaerodactylidae: Sphaerodactylus).</title>
        <authorList>
            <person name="Pinto B.J."/>
            <person name="Keating S.E."/>
            <person name="Gamble T."/>
        </authorList>
    </citation>
    <scope>NUCLEOTIDE SEQUENCE</scope>
    <source>
        <strain evidence="1">TG3544</strain>
    </source>
</reference>
<organism evidence="1 2">
    <name type="scientific">Sphaerodactylus townsendi</name>
    <dbReference type="NCBI Taxonomy" id="933632"/>
    <lineage>
        <taxon>Eukaryota</taxon>
        <taxon>Metazoa</taxon>
        <taxon>Chordata</taxon>
        <taxon>Craniata</taxon>
        <taxon>Vertebrata</taxon>
        <taxon>Euteleostomi</taxon>
        <taxon>Lepidosauria</taxon>
        <taxon>Squamata</taxon>
        <taxon>Bifurcata</taxon>
        <taxon>Gekkota</taxon>
        <taxon>Sphaerodactylidae</taxon>
        <taxon>Sphaerodactylus</taxon>
    </lineage>
</organism>
<keyword evidence="2" id="KW-1185">Reference proteome</keyword>
<accession>A0ACB8FKT3</accession>
<evidence type="ECO:0000313" key="1">
    <source>
        <dbReference type="EMBL" id="KAH8006073.1"/>
    </source>
</evidence>
<proteinExistence type="predicted"/>
<evidence type="ECO:0000313" key="2">
    <source>
        <dbReference type="Proteomes" id="UP000827872"/>
    </source>
</evidence>
<dbReference type="Proteomes" id="UP000827872">
    <property type="component" value="Linkage Group LG04"/>
</dbReference>
<comment type="caution">
    <text evidence="1">The sequence shown here is derived from an EMBL/GenBank/DDBJ whole genome shotgun (WGS) entry which is preliminary data.</text>
</comment>
<dbReference type="EMBL" id="CM037617">
    <property type="protein sequence ID" value="KAH8006073.1"/>
    <property type="molecule type" value="Genomic_DNA"/>
</dbReference>
<sequence length="153" mass="16855">MEITACLRSSGILIIRSDQDTNLSPVFSKELAGFGANGNRGRRSLVGDSGSCGKPQGVASSFMANTWAILQTLNDDWHRIVPLVRHGLAAASSTDNLGERWHMGGPRHAFRRLSWIKGTLNITTEGEWVSPPWSKRERFYDLLSLPASMLEST</sequence>
<gene>
    <name evidence="1" type="ORF">K3G42_031915</name>
</gene>
<name>A0ACB8FKT3_9SAUR</name>
<protein>
    <submittedName>
        <fullName evidence="1">Uncharacterized protein</fullName>
    </submittedName>
</protein>